<reference evidence="2" key="1">
    <citation type="submission" date="2023-03" db="EMBL/GenBank/DDBJ databases">
        <authorList>
            <person name="Steffen K."/>
            <person name="Cardenas P."/>
        </authorList>
    </citation>
    <scope>NUCLEOTIDE SEQUENCE</scope>
</reference>
<dbReference type="InterPro" id="IPR015424">
    <property type="entry name" value="PyrdxlP-dep_Trfase"/>
</dbReference>
<feature type="compositionally biased region" description="Basic and acidic residues" evidence="1">
    <location>
        <begin position="242"/>
        <end position="252"/>
    </location>
</feature>
<dbReference type="InterPro" id="IPR015421">
    <property type="entry name" value="PyrdxlP-dep_Trfase_major"/>
</dbReference>
<keyword evidence="3" id="KW-1185">Reference proteome</keyword>
<dbReference type="GO" id="GO:0016594">
    <property type="term" value="F:glycine binding"/>
    <property type="evidence" value="ECO:0007669"/>
    <property type="project" value="TreeGrafter"/>
</dbReference>
<feature type="non-terminal residue" evidence="2">
    <location>
        <position position="1"/>
    </location>
</feature>
<sequence>AAAAVRAFGRGTDRRAAPPLDVPRARRCRRSCAARAAPAGAVRTGGRASLHQHLAAQLLGGPGLLSAGLLHHEVQPQDQRPHRRPARAGVDPSLSGRGDRAGGAATALGAAGVAGRDRRAARRVAAAVGRRARRADRRAHHSRVPPCSWGRGGRLAAHDDAGARLRARHQPGDRRHGRLPVAHGADRGRRQPGLRGAAGCAGRQRGRAHDHQPQYAGAVRGTRHRHRRRGARGRRTGLYGRRQHERDGRRGAAGDLGTDILHFNLHKTFSVPHGGGGPGAGATAVTEQLARFLPAPVVRRDGETYRHDYDRPDSIGRVRAFYGNVNNAVRGSDAYLRSLGGDGLAAMSRLAVVNGNYVRAALADCAGGALSAGGASTRWSSARACRHRSTGCVRWTSPNA</sequence>
<dbReference type="EMBL" id="CASHTH010001754">
    <property type="protein sequence ID" value="CAI8019442.1"/>
    <property type="molecule type" value="Genomic_DNA"/>
</dbReference>
<organism evidence="2 3">
    <name type="scientific">Geodia barretti</name>
    <name type="common">Barrett's horny sponge</name>
    <dbReference type="NCBI Taxonomy" id="519541"/>
    <lineage>
        <taxon>Eukaryota</taxon>
        <taxon>Metazoa</taxon>
        <taxon>Porifera</taxon>
        <taxon>Demospongiae</taxon>
        <taxon>Heteroscleromorpha</taxon>
        <taxon>Tetractinellida</taxon>
        <taxon>Astrophorina</taxon>
        <taxon>Geodiidae</taxon>
        <taxon>Geodia</taxon>
    </lineage>
</organism>
<dbReference type="InterPro" id="IPR020581">
    <property type="entry name" value="GDC_P"/>
</dbReference>
<evidence type="ECO:0000313" key="2">
    <source>
        <dbReference type="EMBL" id="CAI8019442.1"/>
    </source>
</evidence>
<comment type="caution">
    <text evidence="2">The sequence shown here is derived from an EMBL/GenBank/DDBJ whole genome shotgun (WGS) entry which is preliminary data.</text>
</comment>
<feature type="region of interest" description="Disordered" evidence="1">
    <location>
        <begin position="74"/>
        <end position="103"/>
    </location>
</feature>
<gene>
    <name evidence="2" type="ORF">GBAR_LOCUS11695</name>
</gene>
<dbReference type="GO" id="GO:0005829">
    <property type="term" value="C:cytosol"/>
    <property type="evidence" value="ECO:0007669"/>
    <property type="project" value="TreeGrafter"/>
</dbReference>
<evidence type="ECO:0000256" key="1">
    <source>
        <dbReference type="SAM" id="MobiDB-lite"/>
    </source>
</evidence>
<evidence type="ECO:0000313" key="3">
    <source>
        <dbReference type="Proteomes" id="UP001174909"/>
    </source>
</evidence>
<name>A0AA35RZR7_GEOBA</name>
<dbReference type="SUPFAM" id="SSF53383">
    <property type="entry name" value="PLP-dependent transferases"/>
    <property type="match status" value="1"/>
</dbReference>
<feature type="region of interest" description="Disordered" evidence="1">
    <location>
        <begin position="1"/>
        <end position="20"/>
    </location>
</feature>
<dbReference type="GO" id="GO:0019464">
    <property type="term" value="P:glycine decarboxylation via glycine cleavage system"/>
    <property type="evidence" value="ECO:0007669"/>
    <property type="project" value="TreeGrafter"/>
</dbReference>
<dbReference type="AlphaFoldDB" id="A0AA35RZR7"/>
<accession>A0AA35RZR7</accession>
<dbReference type="PANTHER" id="PTHR11773">
    <property type="entry name" value="GLYCINE DEHYDROGENASE, DECARBOXYLATING"/>
    <property type="match status" value="1"/>
</dbReference>
<dbReference type="Proteomes" id="UP001174909">
    <property type="component" value="Unassembled WGS sequence"/>
</dbReference>
<feature type="compositionally biased region" description="Basic residues" evidence="1">
    <location>
        <begin position="130"/>
        <end position="143"/>
    </location>
</feature>
<proteinExistence type="predicted"/>
<feature type="compositionally biased region" description="Basic residues" evidence="1">
    <location>
        <begin position="221"/>
        <end position="235"/>
    </location>
</feature>
<dbReference type="PANTHER" id="PTHR11773:SF1">
    <property type="entry name" value="GLYCINE DEHYDROGENASE (DECARBOXYLATING), MITOCHONDRIAL"/>
    <property type="match status" value="1"/>
</dbReference>
<dbReference type="GO" id="GO:0004375">
    <property type="term" value="F:glycine dehydrogenase (decarboxylating) activity"/>
    <property type="evidence" value="ECO:0007669"/>
    <property type="project" value="InterPro"/>
</dbReference>
<feature type="region of interest" description="Disordered" evidence="1">
    <location>
        <begin position="168"/>
        <end position="252"/>
    </location>
</feature>
<feature type="region of interest" description="Disordered" evidence="1">
    <location>
        <begin position="129"/>
        <end position="153"/>
    </location>
</feature>
<protein>
    <submittedName>
        <fullName evidence="2">Probable glycine dehydrogenase (Decarboxylating) subunit 2</fullName>
    </submittedName>
</protein>
<dbReference type="GO" id="GO:0005960">
    <property type="term" value="C:glycine cleavage complex"/>
    <property type="evidence" value="ECO:0007669"/>
    <property type="project" value="TreeGrafter"/>
</dbReference>
<dbReference type="GO" id="GO:0030170">
    <property type="term" value="F:pyridoxal phosphate binding"/>
    <property type="evidence" value="ECO:0007669"/>
    <property type="project" value="TreeGrafter"/>
</dbReference>
<dbReference type="Gene3D" id="3.40.640.10">
    <property type="entry name" value="Type I PLP-dependent aspartate aminotransferase-like (Major domain)"/>
    <property type="match status" value="1"/>
</dbReference>